<accession>A0A645FZT6</accession>
<sequence length="88" mass="10065">MPAIVEIHPGIDVGKRGLIRQHPDLPPMLVQIGWRAELQPGLAVCLAHCLIFRFCHVDHVSDVFRHLCVMAFIFPRRHCAKFGERSKE</sequence>
<reference evidence="1" key="1">
    <citation type="submission" date="2019-08" db="EMBL/GenBank/DDBJ databases">
        <authorList>
            <person name="Kucharzyk K."/>
            <person name="Murdoch R.W."/>
            <person name="Higgins S."/>
            <person name="Loffler F."/>
        </authorList>
    </citation>
    <scope>NUCLEOTIDE SEQUENCE</scope>
</reference>
<organism evidence="1">
    <name type="scientific">bioreactor metagenome</name>
    <dbReference type="NCBI Taxonomy" id="1076179"/>
    <lineage>
        <taxon>unclassified sequences</taxon>
        <taxon>metagenomes</taxon>
        <taxon>ecological metagenomes</taxon>
    </lineage>
</organism>
<dbReference type="EMBL" id="VSSQ01067729">
    <property type="protein sequence ID" value="MPN20071.1"/>
    <property type="molecule type" value="Genomic_DNA"/>
</dbReference>
<name>A0A645FZT6_9ZZZZ</name>
<dbReference type="AlphaFoldDB" id="A0A645FZT6"/>
<gene>
    <name evidence="1" type="ORF">SDC9_167447</name>
</gene>
<evidence type="ECO:0000313" key="1">
    <source>
        <dbReference type="EMBL" id="MPN20071.1"/>
    </source>
</evidence>
<proteinExistence type="predicted"/>
<protein>
    <submittedName>
        <fullName evidence="1">Uncharacterized protein</fullName>
    </submittedName>
</protein>
<comment type="caution">
    <text evidence="1">The sequence shown here is derived from an EMBL/GenBank/DDBJ whole genome shotgun (WGS) entry which is preliminary data.</text>
</comment>